<evidence type="ECO:0000256" key="6">
    <source>
        <dbReference type="ARBA" id="ARBA00048348"/>
    </source>
</evidence>
<name>A0ABU1IPG4_9BACL</name>
<evidence type="ECO:0000256" key="5">
    <source>
        <dbReference type="ARBA" id="ARBA00022833"/>
    </source>
</evidence>
<keyword evidence="4" id="KW-0479">Metal-binding</keyword>
<dbReference type="Gene3D" id="3.40.1050.10">
    <property type="entry name" value="Carbonic anhydrase"/>
    <property type="match status" value="1"/>
</dbReference>
<dbReference type="InterPro" id="IPR001765">
    <property type="entry name" value="Carbonic_anhydrase"/>
</dbReference>
<dbReference type="PANTHER" id="PTHR43175">
    <property type="entry name" value="CARBONIC ANHYDRASE"/>
    <property type="match status" value="1"/>
</dbReference>
<dbReference type="SUPFAM" id="SSF53056">
    <property type="entry name" value="beta-carbonic anhydrase, cab"/>
    <property type="match status" value="1"/>
</dbReference>
<dbReference type="EC" id="4.2.1.1" evidence="3"/>
<evidence type="ECO:0000256" key="1">
    <source>
        <dbReference type="ARBA" id="ARBA00001947"/>
    </source>
</evidence>
<dbReference type="EMBL" id="JAVDQG010000005">
    <property type="protein sequence ID" value="MDR6226665.1"/>
    <property type="molecule type" value="Genomic_DNA"/>
</dbReference>
<evidence type="ECO:0000256" key="3">
    <source>
        <dbReference type="ARBA" id="ARBA00012925"/>
    </source>
</evidence>
<evidence type="ECO:0000256" key="2">
    <source>
        <dbReference type="ARBA" id="ARBA00006217"/>
    </source>
</evidence>
<sequence>MRMLDQILTHNRSFVANEEYRPYQTTKFPDKKLVVVTCMDTRLTELLPRAMNLKNGDTKLIKNAGAIVSHPFGSVMRSVLVAIYELKAREVCVVGHHGCGMGSIQPEATLAKMRERGIGDETIRTLERSGIDLKKWLHGFASVEESVENSVRVIREHPLMPSGVPVHGLVIDPETGELTVVADGDQVEEKEETGLSYP</sequence>
<dbReference type="Proteomes" id="UP001185012">
    <property type="component" value="Unassembled WGS sequence"/>
</dbReference>
<protein>
    <recommendedName>
        <fullName evidence="3">carbonic anhydrase</fullName>
        <ecNumber evidence="3">4.2.1.1</ecNumber>
    </recommendedName>
</protein>
<dbReference type="SMART" id="SM00947">
    <property type="entry name" value="Pro_CA"/>
    <property type="match status" value="1"/>
</dbReference>
<reference evidence="7 8" key="1">
    <citation type="submission" date="2023-07" db="EMBL/GenBank/DDBJ databases">
        <title>Genomic Encyclopedia of Type Strains, Phase IV (KMG-IV): sequencing the most valuable type-strain genomes for metagenomic binning, comparative biology and taxonomic classification.</title>
        <authorList>
            <person name="Goeker M."/>
        </authorList>
    </citation>
    <scope>NUCLEOTIDE SEQUENCE [LARGE SCALE GENOMIC DNA]</scope>
    <source>
        <strain evidence="7 8">DSM 45903</strain>
    </source>
</reference>
<evidence type="ECO:0000313" key="8">
    <source>
        <dbReference type="Proteomes" id="UP001185012"/>
    </source>
</evidence>
<dbReference type="CDD" id="cd03379">
    <property type="entry name" value="beta_CA_cladeD"/>
    <property type="match status" value="1"/>
</dbReference>
<organism evidence="7 8">
    <name type="scientific">Desmospora profundinema</name>
    <dbReference type="NCBI Taxonomy" id="1571184"/>
    <lineage>
        <taxon>Bacteria</taxon>
        <taxon>Bacillati</taxon>
        <taxon>Bacillota</taxon>
        <taxon>Bacilli</taxon>
        <taxon>Bacillales</taxon>
        <taxon>Thermoactinomycetaceae</taxon>
        <taxon>Desmospora</taxon>
    </lineage>
</organism>
<comment type="caution">
    <text evidence="7">The sequence shown here is derived from an EMBL/GenBank/DDBJ whole genome shotgun (WGS) entry which is preliminary data.</text>
</comment>
<dbReference type="InterPro" id="IPR036874">
    <property type="entry name" value="Carbonic_anhydrase_sf"/>
</dbReference>
<comment type="cofactor">
    <cofactor evidence="1">
        <name>Zn(2+)</name>
        <dbReference type="ChEBI" id="CHEBI:29105"/>
    </cofactor>
</comment>
<dbReference type="GO" id="GO:0004089">
    <property type="term" value="F:carbonate dehydratase activity"/>
    <property type="evidence" value="ECO:0007669"/>
    <property type="project" value="UniProtKB-EC"/>
</dbReference>
<proteinExistence type="inferred from homology"/>
<keyword evidence="8" id="KW-1185">Reference proteome</keyword>
<evidence type="ECO:0000313" key="7">
    <source>
        <dbReference type="EMBL" id="MDR6226665.1"/>
    </source>
</evidence>
<comment type="similarity">
    <text evidence="2">Belongs to the beta-class carbonic anhydrase family.</text>
</comment>
<dbReference type="Pfam" id="PF00484">
    <property type="entry name" value="Pro_CA"/>
    <property type="match status" value="1"/>
</dbReference>
<dbReference type="PANTHER" id="PTHR43175:SF3">
    <property type="entry name" value="CARBON DISULFIDE HYDROLASE"/>
    <property type="match status" value="1"/>
</dbReference>
<dbReference type="RefSeq" id="WP_374709366.1">
    <property type="nucleotide sequence ID" value="NZ_JAVDQG010000005.1"/>
</dbReference>
<gene>
    <name evidence="7" type="ORF">JOE21_002672</name>
</gene>
<keyword evidence="7" id="KW-0456">Lyase</keyword>
<keyword evidence="5" id="KW-0862">Zinc</keyword>
<comment type="catalytic activity">
    <reaction evidence="6">
        <text>hydrogencarbonate + H(+) = CO2 + H2O</text>
        <dbReference type="Rhea" id="RHEA:10748"/>
        <dbReference type="ChEBI" id="CHEBI:15377"/>
        <dbReference type="ChEBI" id="CHEBI:15378"/>
        <dbReference type="ChEBI" id="CHEBI:16526"/>
        <dbReference type="ChEBI" id="CHEBI:17544"/>
        <dbReference type="EC" id="4.2.1.1"/>
    </reaction>
</comment>
<accession>A0ABU1IPG4</accession>
<evidence type="ECO:0000256" key="4">
    <source>
        <dbReference type="ARBA" id="ARBA00022723"/>
    </source>
</evidence>